<dbReference type="KEGG" id="des:DSOUD_3267"/>
<name>A0A0M4DKD8_9BACT</name>
<evidence type="ECO:0000313" key="3">
    <source>
        <dbReference type="Proteomes" id="UP000057158"/>
    </source>
</evidence>
<reference evidence="2 3" key="1">
    <citation type="submission" date="2015-07" db="EMBL/GenBank/DDBJ databases">
        <title>Isolation and Genomic Characterization of a Novel Halophilic Metal-Reducing Deltaproteobacterium from the Deep Subsurface.</title>
        <authorList>
            <person name="Badalamenti J.P."/>
            <person name="Summers Z.M."/>
            <person name="Gralnick J.A."/>
            <person name="Bond D.R."/>
        </authorList>
    </citation>
    <scope>NUCLEOTIDE SEQUENCE [LARGE SCALE GENOMIC DNA]</scope>
    <source>
        <strain evidence="2 3">WTL</strain>
    </source>
</reference>
<feature type="signal peptide" evidence="1">
    <location>
        <begin position="1"/>
        <end position="15"/>
    </location>
</feature>
<proteinExistence type="predicted"/>
<dbReference type="AlphaFoldDB" id="A0A0M4DKD8"/>
<feature type="chain" id="PRO_5012791344" description="Lipoprotein" evidence="1">
    <location>
        <begin position="16"/>
        <end position="183"/>
    </location>
</feature>
<dbReference type="PROSITE" id="PS51257">
    <property type="entry name" value="PROKAR_LIPOPROTEIN"/>
    <property type="match status" value="1"/>
</dbReference>
<protein>
    <recommendedName>
        <fullName evidence="4">Lipoprotein</fullName>
    </recommendedName>
</protein>
<evidence type="ECO:0000313" key="2">
    <source>
        <dbReference type="EMBL" id="ALC17987.1"/>
    </source>
</evidence>
<keyword evidence="1" id="KW-0732">Signal</keyword>
<gene>
    <name evidence="2" type="ORF">DSOUD_3267</name>
</gene>
<dbReference type="RefSeq" id="WP_053551952.1">
    <property type="nucleotide sequence ID" value="NZ_CP010802.1"/>
</dbReference>
<evidence type="ECO:0000256" key="1">
    <source>
        <dbReference type="SAM" id="SignalP"/>
    </source>
</evidence>
<dbReference type="Proteomes" id="UP000057158">
    <property type="component" value="Chromosome"/>
</dbReference>
<dbReference type="EMBL" id="CP010802">
    <property type="protein sequence ID" value="ALC17987.1"/>
    <property type="molecule type" value="Genomic_DNA"/>
</dbReference>
<evidence type="ECO:0008006" key="4">
    <source>
        <dbReference type="Google" id="ProtNLM"/>
    </source>
</evidence>
<keyword evidence="3" id="KW-1185">Reference proteome</keyword>
<dbReference type="PATRIC" id="fig|1603606.3.peg.3514"/>
<sequence>MKKMVLLVMSVLALAACGVPKNATEFRQIIKGGGRFAVNRQVQIPRPFSAVWADIKARSEACFNVTVENTAIVYNTSGGPPYTYTAGGQLTQSGTGELIIRESTPGITLGSAPPGGLAYHLIADVRPLSTEAAEVTIYGMAGTDRLAKAILAFAAGDEQSSCPKFNGSYHYCPVNFECTSITY</sequence>
<organism evidence="2 3">
    <name type="scientific">Desulfuromonas soudanensis</name>
    <dbReference type="NCBI Taxonomy" id="1603606"/>
    <lineage>
        <taxon>Bacteria</taxon>
        <taxon>Pseudomonadati</taxon>
        <taxon>Thermodesulfobacteriota</taxon>
        <taxon>Desulfuromonadia</taxon>
        <taxon>Desulfuromonadales</taxon>
        <taxon>Desulfuromonadaceae</taxon>
        <taxon>Desulfuromonas</taxon>
    </lineage>
</organism>
<accession>A0A0M4DKD8</accession>